<dbReference type="GO" id="GO:0005886">
    <property type="term" value="C:plasma membrane"/>
    <property type="evidence" value="ECO:0007669"/>
    <property type="project" value="UniProtKB-SubCell"/>
</dbReference>
<feature type="transmembrane region" description="Helical" evidence="6">
    <location>
        <begin position="283"/>
        <end position="305"/>
    </location>
</feature>
<evidence type="ECO:0000256" key="6">
    <source>
        <dbReference type="SAM" id="Phobius"/>
    </source>
</evidence>
<comment type="subcellular location">
    <subcellularLocation>
        <location evidence="1">Cell membrane</location>
        <topology evidence="1">Multi-pass membrane protein</topology>
    </subcellularLocation>
</comment>
<feature type="transmembrane region" description="Helical" evidence="6">
    <location>
        <begin position="177"/>
        <end position="198"/>
    </location>
</feature>
<evidence type="ECO:0000256" key="5">
    <source>
        <dbReference type="ARBA" id="ARBA00023136"/>
    </source>
</evidence>
<evidence type="ECO:0000313" key="7">
    <source>
        <dbReference type="EMBL" id="WOO39536.1"/>
    </source>
</evidence>
<reference evidence="7 8" key="1">
    <citation type="submission" date="2023-10" db="EMBL/GenBank/DDBJ databases">
        <title>Rubellicoccus peritrichatus gen. nov., sp. nov., isolated from an algae of coral reef tank.</title>
        <authorList>
            <person name="Luo J."/>
        </authorList>
    </citation>
    <scope>NUCLEOTIDE SEQUENCE [LARGE SCALE GENOMIC DNA]</scope>
    <source>
        <strain evidence="7 8">CR14</strain>
    </source>
</reference>
<feature type="transmembrane region" description="Helical" evidence="6">
    <location>
        <begin position="311"/>
        <end position="329"/>
    </location>
</feature>
<dbReference type="RefSeq" id="WP_317831464.1">
    <property type="nucleotide sequence ID" value="NZ_CP136920.1"/>
</dbReference>
<evidence type="ECO:0000256" key="4">
    <source>
        <dbReference type="ARBA" id="ARBA00022989"/>
    </source>
</evidence>
<feature type="transmembrane region" description="Helical" evidence="6">
    <location>
        <begin position="258"/>
        <end position="276"/>
    </location>
</feature>
<dbReference type="PANTHER" id="PTHR32196">
    <property type="entry name" value="ABC TRANSPORTER PERMEASE PROTEIN YPHD-RELATED-RELATED"/>
    <property type="match status" value="1"/>
</dbReference>
<dbReference type="Proteomes" id="UP001304300">
    <property type="component" value="Chromosome"/>
</dbReference>
<feature type="transmembrane region" description="Helical" evidence="6">
    <location>
        <begin position="57"/>
        <end position="76"/>
    </location>
</feature>
<dbReference type="AlphaFoldDB" id="A0AAQ3L5R1"/>
<feature type="transmembrane region" description="Helical" evidence="6">
    <location>
        <begin position="108"/>
        <end position="127"/>
    </location>
</feature>
<keyword evidence="2" id="KW-1003">Cell membrane</keyword>
<feature type="transmembrane region" description="Helical" evidence="6">
    <location>
        <begin position="134"/>
        <end position="152"/>
    </location>
</feature>
<dbReference type="InterPro" id="IPR001851">
    <property type="entry name" value="ABC_transp_permease"/>
</dbReference>
<protein>
    <submittedName>
        <fullName evidence="7">ABC transporter permease</fullName>
    </submittedName>
</protein>
<keyword evidence="5 6" id="KW-0472">Membrane</keyword>
<proteinExistence type="predicted"/>
<dbReference type="EMBL" id="CP136920">
    <property type="protein sequence ID" value="WOO39536.1"/>
    <property type="molecule type" value="Genomic_DNA"/>
</dbReference>
<accession>A0AAQ3L5R1</accession>
<organism evidence="7 8">
    <name type="scientific">Rubellicoccus peritrichatus</name>
    <dbReference type="NCBI Taxonomy" id="3080537"/>
    <lineage>
        <taxon>Bacteria</taxon>
        <taxon>Pseudomonadati</taxon>
        <taxon>Verrucomicrobiota</taxon>
        <taxon>Opitutia</taxon>
        <taxon>Puniceicoccales</taxon>
        <taxon>Cerasicoccaceae</taxon>
        <taxon>Rubellicoccus</taxon>
    </lineage>
</organism>
<dbReference type="Pfam" id="PF02653">
    <property type="entry name" value="BPD_transp_2"/>
    <property type="match status" value="1"/>
</dbReference>
<feature type="transmembrane region" description="Helical" evidence="6">
    <location>
        <begin position="83"/>
        <end position="102"/>
    </location>
</feature>
<sequence>MEQSTTSKAETSDRSLKIPVWKRALNSMGIYVILLLLLPVGMLISPDFLSGGNLIKVFHAVALLGIVATGCAFITYSGHYVDLSIPVIMAFSGFAAVSALPFGLFASLLSGVAAGLVLGLINGWAIGYLRLNPIIWTLALAFLMAGFMRWIYGGNQIYPDPSTSAGAAFIGLARHEFAGIPMISAGWLLLACLGQWIMKRTRLGLHIQLVGSSYEVARTSGVNVQRIVLLCLVISSFTSAIAGILLTSLSKQATFSNGLGYDFNAITAIVLGGIMLNGGKGSIIGVTGGVLFIGVLSNVMTLAGLDYFTQLMLKGIVFIIVVGATAWFSRKSGRAEG</sequence>
<keyword evidence="8" id="KW-1185">Reference proteome</keyword>
<evidence type="ECO:0000256" key="1">
    <source>
        <dbReference type="ARBA" id="ARBA00004651"/>
    </source>
</evidence>
<dbReference type="PANTHER" id="PTHR32196:SF63">
    <property type="entry name" value="INNER MEMBRANE ABC TRANSPORTER PERMEASE PROTEIN YJFF"/>
    <property type="match status" value="1"/>
</dbReference>
<keyword evidence="3 6" id="KW-0812">Transmembrane</keyword>
<feature type="transmembrane region" description="Helical" evidence="6">
    <location>
        <begin position="227"/>
        <end position="246"/>
    </location>
</feature>
<gene>
    <name evidence="7" type="ORF">RZN69_13005</name>
</gene>
<feature type="transmembrane region" description="Helical" evidence="6">
    <location>
        <begin position="24"/>
        <end position="45"/>
    </location>
</feature>
<evidence type="ECO:0000256" key="2">
    <source>
        <dbReference type="ARBA" id="ARBA00022475"/>
    </source>
</evidence>
<keyword evidence="4 6" id="KW-1133">Transmembrane helix</keyword>
<dbReference type="GO" id="GO:0022857">
    <property type="term" value="F:transmembrane transporter activity"/>
    <property type="evidence" value="ECO:0007669"/>
    <property type="project" value="InterPro"/>
</dbReference>
<name>A0AAQ3L5R1_9BACT</name>
<dbReference type="KEGG" id="puo:RZN69_13005"/>
<dbReference type="CDD" id="cd06579">
    <property type="entry name" value="TM_PBP1_transp_AraH_like"/>
    <property type="match status" value="1"/>
</dbReference>
<evidence type="ECO:0000256" key="3">
    <source>
        <dbReference type="ARBA" id="ARBA00022692"/>
    </source>
</evidence>
<evidence type="ECO:0000313" key="8">
    <source>
        <dbReference type="Proteomes" id="UP001304300"/>
    </source>
</evidence>